<accession>A0A7G9LE20</accession>
<evidence type="ECO:0000313" key="1">
    <source>
        <dbReference type="EMBL" id="QNM86869.1"/>
    </source>
</evidence>
<dbReference type="AlphaFoldDB" id="A0A7G9LE20"/>
<dbReference type="RefSeq" id="WP_187483742.1">
    <property type="nucleotide sequence ID" value="NZ_CP060695.1"/>
</dbReference>
<keyword evidence="2" id="KW-1185">Reference proteome</keyword>
<evidence type="ECO:0008006" key="3">
    <source>
        <dbReference type="Google" id="ProtNLM"/>
    </source>
</evidence>
<organism evidence="1 2">
    <name type="scientific">Polaribacter pectinis</name>
    <dbReference type="NCBI Taxonomy" id="2738844"/>
    <lineage>
        <taxon>Bacteria</taxon>
        <taxon>Pseudomonadati</taxon>
        <taxon>Bacteroidota</taxon>
        <taxon>Flavobacteriia</taxon>
        <taxon>Flavobacteriales</taxon>
        <taxon>Flavobacteriaceae</taxon>
    </lineage>
</organism>
<evidence type="ECO:0000313" key="2">
    <source>
        <dbReference type="Proteomes" id="UP000515808"/>
    </source>
</evidence>
<dbReference type="EMBL" id="CP060695">
    <property type="protein sequence ID" value="QNM86869.1"/>
    <property type="molecule type" value="Genomic_DNA"/>
</dbReference>
<dbReference type="KEGG" id="ppec:H9W90_07095"/>
<sequence length="154" mass="17908">MSILFFIIGTFAGFYSIYKAVTSLDKIYAINKNGIKAKASVIEIRKKKQTDSDGDTSYLYYYTVKFRDNRGKEVREEIDFPVNNKSLRTPPFDVDIIYRRKENQEFDIILETNNGRNTGFYISLITGIAVLSYVIYTYDGQIDIILEFINNLFK</sequence>
<dbReference type="Proteomes" id="UP000515808">
    <property type="component" value="Chromosome"/>
</dbReference>
<protein>
    <recommendedName>
        <fullName evidence="3">DUF3592 domain-containing protein</fullName>
    </recommendedName>
</protein>
<name>A0A7G9LE20_9FLAO</name>
<gene>
    <name evidence="1" type="ORF">H9W90_07095</name>
</gene>
<proteinExistence type="predicted"/>
<reference evidence="1 2" key="1">
    <citation type="submission" date="2020-08" db="EMBL/GenBank/DDBJ databases">
        <title>Polaribacter sp. L12M9 isolated from gut of the Korean scallop.</title>
        <authorList>
            <person name="Jeong Y.S."/>
        </authorList>
    </citation>
    <scope>NUCLEOTIDE SEQUENCE [LARGE SCALE GENOMIC DNA]</scope>
    <source>
        <strain evidence="1 2">L12M9</strain>
    </source>
</reference>